<dbReference type="Pfam" id="PF00622">
    <property type="entry name" value="SPRY"/>
    <property type="match status" value="1"/>
</dbReference>
<keyword evidence="3 7" id="KW-0863">Zinc-finger</keyword>
<feature type="compositionally biased region" description="Polar residues" evidence="8">
    <location>
        <begin position="281"/>
        <end position="297"/>
    </location>
</feature>
<proteinExistence type="inferred from homology"/>
<evidence type="ECO:0000256" key="8">
    <source>
        <dbReference type="SAM" id="MobiDB-lite"/>
    </source>
</evidence>
<evidence type="ECO:0000259" key="10">
    <source>
        <dbReference type="PROSITE" id="PS50188"/>
    </source>
</evidence>
<keyword evidence="4" id="KW-0862">Zinc</keyword>
<dbReference type="Gene3D" id="3.90.980.20">
    <property type="match status" value="1"/>
</dbReference>
<dbReference type="PANTHER" id="PTHR10598:SF0">
    <property type="entry name" value="SET1_ASH2 HISTONE METHYLTRANSFERASE COMPLEX SUBUNIT ASH2"/>
    <property type="match status" value="1"/>
</dbReference>
<dbReference type="InterPro" id="IPR019786">
    <property type="entry name" value="Zinc_finger_PHD-type_CS"/>
</dbReference>
<accession>A0A9P3HBD5</accession>
<keyword evidence="5" id="KW-0539">Nucleus</keyword>
<gene>
    <name evidence="11" type="ORF">EMPS_05962</name>
</gene>
<evidence type="ECO:0000313" key="12">
    <source>
        <dbReference type="Proteomes" id="UP000827284"/>
    </source>
</evidence>
<evidence type="ECO:0000256" key="3">
    <source>
        <dbReference type="ARBA" id="ARBA00022771"/>
    </source>
</evidence>
<comment type="caution">
    <text evidence="11">The sequence shown here is derived from an EMBL/GenBank/DDBJ whole genome shotgun (WGS) entry which is preliminary data.</text>
</comment>
<dbReference type="CDD" id="cd12872">
    <property type="entry name" value="SPRY_Ash2"/>
    <property type="match status" value="1"/>
</dbReference>
<dbReference type="InterPro" id="IPR043136">
    <property type="entry name" value="B30.2/SPRY_sf"/>
</dbReference>
<dbReference type="PANTHER" id="PTHR10598">
    <property type="entry name" value="SET1/ASH2 HISTONE METHYLTRANSFERASE COMPLEX SUBUNIT ASH2"/>
    <property type="match status" value="1"/>
</dbReference>
<evidence type="ECO:0000256" key="1">
    <source>
        <dbReference type="ARBA" id="ARBA00004123"/>
    </source>
</evidence>
<dbReference type="SMART" id="SM00249">
    <property type="entry name" value="PHD"/>
    <property type="match status" value="1"/>
</dbReference>
<dbReference type="GO" id="GO:0008270">
    <property type="term" value="F:zinc ion binding"/>
    <property type="evidence" value="ECO:0007669"/>
    <property type="project" value="UniProtKB-KW"/>
</dbReference>
<evidence type="ECO:0000259" key="9">
    <source>
        <dbReference type="PROSITE" id="PS50016"/>
    </source>
</evidence>
<dbReference type="PROSITE" id="PS01359">
    <property type="entry name" value="ZF_PHD_1"/>
    <property type="match status" value="1"/>
</dbReference>
<dbReference type="Pfam" id="PF21257">
    <property type="entry name" value="PHD_ash2p_like"/>
    <property type="match status" value="1"/>
</dbReference>
<evidence type="ECO:0000256" key="2">
    <source>
        <dbReference type="ARBA" id="ARBA00022723"/>
    </source>
</evidence>
<keyword evidence="2" id="KW-0479">Metal-binding</keyword>
<feature type="domain" description="PHD-type" evidence="9">
    <location>
        <begin position="21"/>
        <end position="75"/>
    </location>
</feature>
<dbReference type="Gene3D" id="2.60.120.920">
    <property type="match status" value="1"/>
</dbReference>
<dbReference type="AlphaFoldDB" id="A0A9P3HBD5"/>
<feature type="region of interest" description="Disordered" evidence="8">
    <location>
        <begin position="699"/>
        <end position="811"/>
    </location>
</feature>
<feature type="compositionally biased region" description="Basic and acidic residues" evidence="8">
    <location>
        <begin position="780"/>
        <end position="789"/>
    </location>
</feature>
<feature type="compositionally biased region" description="Acidic residues" evidence="8">
    <location>
        <begin position="790"/>
        <end position="801"/>
    </location>
</feature>
<dbReference type="OrthoDB" id="21243at2759"/>
<evidence type="ECO:0000313" key="11">
    <source>
        <dbReference type="EMBL" id="GJJ73604.1"/>
    </source>
</evidence>
<protein>
    <submittedName>
        <fullName evidence="11">COMPASS component BRE2</fullName>
    </submittedName>
</protein>
<dbReference type="InterPro" id="IPR011011">
    <property type="entry name" value="Znf_FYVE_PHD"/>
</dbReference>
<dbReference type="InterPro" id="IPR013320">
    <property type="entry name" value="ConA-like_dom_sf"/>
</dbReference>
<dbReference type="EMBL" id="BQFW01000008">
    <property type="protein sequence ID" value="GJJ73604.1"/>
    <property type="molecule type" value="Genomic_DNA"/>
</dbReference>
<dbReference type="InterPro" id="IPR037353">
    <property type="entry name" value="ASH2"/>
</dbReference>
<evidence type="ECO:0000256" key="7">
    <source>
        <dbReference type="PROSITE-ProRule" id="PRU00146"/>
    </source>
</evidence>
<sequence length="811" mass="91648">MSEGAPRTLTWNSAHTVNAEGEYCYCRQDRRLDELALQCRGCSDWFHASCIEIALGPVVPFITNYKFYCKSCVQKSLNNKTNNRTTIKVQEGESESFQRVTAGWKEICATALANLIVQEYLSEAAKNKSEDPNLPLEENMWSVNARRIDWQKNRYYFNKKDYILPYVDRYWAALCTDRARTTTWWATLGSCLYISKDVFATFDEQARSASSDFCLTKSNLWEVKPGFITQHPGVRSSGSKGAGTVKRKGAGSTGDRDSPKPKKSNTSTTATGKSDKPVKKSSATGSRQKAQSGSNPQAAFIPLPHTVVASNSNSSNLVPFSTTNEHPYNRHRFRYVTCEADPLLQYMLYRKSTNPVLSGVRLSREDMSPYMQIDEQCRTITTEKGFRTVRANCGVREGSWYYEVTVQRGGEARYEGRDGAHVRLGWARREATLQAPTGFDAYSYGIRDTTGEKVHMSRVLPYGDSFKEGDVIGLYISLPPDGNETSFFKQRRLRKPFMFKGQLYFESIDYSPTKKYVELAEFEATPFRDTTRPEALERPPVIPGSKIIVYKNGICQGVMFEDLFALMPIEQNAKERDQITFDDGTLGYYPCVSVYRNGTATVNFGPDFAFPPGPDPEEEARKVASKKDSQQSVIKAEPASTSDINLWRPMSERWDEHLIEECLIDLVDEVELWVSESARQLAALNVPPVKVLQARAERSLREDYSSPGADYDDGDLGSSSSRPKVQSSLREREEDTDGDIGMDSGMDRDQDYDIDRPQSPREGDNDREDTEMEQEGSMVDDERGHRSQDEEYDEDRSDEEGLPYSNTASPR</sequence>
<organism evidence="11 12">
    <name type="scientific">Entomortierella parvispora</name>
    <dbReference type="NCBI Taxonomy" id="205924"/>
    <lineage>
        <taxon>Eukaryota</taxon>
        <taxon>Fungi</taxon>
        <taxon>Fungi incertae sedis</taxon>
        <taxon>Mucoromycota</taxon>
        <taxon>Mortierellomycotina</taxon>
        <taxon>Mortierellomycetes</taxon>
        <taxon>Mortierellales</taxon>
        <taxon>Mortierellaceae</taxon>
        <taxon>Entomortierella</taxon>
    </lineage>
</organism>
<feature type="domain" description="B30.2/SPRY" evidence="10">
    <location>
        <begin position="339"/>
        <end position="527"/>
    </location>
</feature>
<evidence type="ECO:0000256" key="5">
    <source>
        <dbReference type="ARBA" id="ARBA00023242"/>
    </source>
</evidence>
<reference evidence="11" key="2">
    <citation type="journal article" date="2022" name="Microbiol. Resour. Announc.">
        <title>Whole-Genome Sequence of Entomortierella parvispora E1425, a Mucoromycotan Fungus Associated with Burkholderiaceae-Related Endosymbiotic Bacteria.</title>
        <authorList>
            <person name="Herlambang A."/>
            <person name="Guo Y."/>
            <person name="Takashima Y."/>
            <person name="Narisawa K."/>
            <person name="Ohta H."/>
            <person name="Nishizawa T."/>
        </authorList>
    </citation>
    <scope>NUCLEOTIDE SEQUENCE</scope>
    <source>
        <strain evidence="11">E1425</strain>
    </source>
</reference>
<dbReference type="SMART" id="SM00449">
    <property type="entry name" value="SPRY"/>
    <property type="match status" value="1"/>
</dbReference>
<dbReference type="GO" id="GO:0000976">
    <property type="term" value="F:transcription cis-regulatory region binding"/>
    <property type="evidence" value="ECO:0007669"/>
    <property type="project" value="TreeGrafter"/>
</dbReference>
<dbReference type="InterPro" id="IPR049455">
    <property type="entry name" value="ASH2-like_PHD"/>
</dbReference>
<dbReference type="SUPFAM" id="SSF49899">
    <property type="entry name" value="Concanavalin A-like lectins/glucanases"/>
    <property type="match status" value="1"/>
</dbReference>
<dbReference type="InterPro" id="IPR053835">
    <property type="entry name" value="ASH2L-like_WH"/>
</dbReference>
<comment type="subcellular location">
    <subcellularLocation>
        <location evidence="1">Nucleus</location>
    </subcellularLocation>
</comment>
<evidence type="ECO:0000256" key="4">
    <source>
        <dbReference type="ARBA" id="ARBA00022833"/>
    </source>
</evidence>
<dbReference type="GO" id="GO:0048188">
    <property type="term" value="C:Set1C/COMPASS complex"/>
    <property type="evidence" value="ECO:0007669"/>
    <property type="project" value="InterPro"/>
</dbReference>
<feature type="compositionally biased region" description="Basic and acidic residues" evidence="8">
    <location>
        <begin position="745"/>
        <end position="764"/>
    </location>
</feature>
<feature type="region of interest" description="Disordered" evidence="8">
    <location>
        <begin position="231"/>
        <end position="298"/>
    </location>
</feature>
<dbReference type="PROSITE" id="PS50016">
    <property type="entry name" value="ZF_PHD_2"/>
    <property type="match status" value="1"/>
</dbReference>
<dbReference type="Pfam" id="PF21198">
    <property type="entry name" value="ASH2L-like_WH"/>
    <property type="match status" value="1"/>
</dbReference>
<dbReference type="InterPro" id="IPR001870">
    <property type="entry name" value="B30.2/SPRY"/>
</dbReference>
<dbReference type="InterPro" id="IPR001965">
    <property type="entry name" value="Znf_PHD"/>
</dbReference>
<dbReference type="InterPro" id="IPR003877">
    <property type="entry name" value="SPRY_dom"/>
</dbReference>
<name>A0A9P3HBD5_9FUNG</name>
<comment type="similarity">
    <text evidence="6">Belongs to the cclA family.</text>
</comment>
<feature type="compositionally biased region" description="Acidic residues" evidence="8">
    <location>
        <begin position="765"/>
        <end position="774"/>
    </location>
</feature>
<dbReference type="PROSITE" id="PS50188">
    <property type="entry name" value="B302_SPRY"/>
    <property type="match status" value="1"/>
</dbReference>
<dbReference type="Proteomes" id="UP000827284">
    <property type="component" value="Unassembled WGS sequence"/>
</dbReference>
<keyword evidence="12" id="KW-1185">Reference proteome</keyword>
<reference evidence="11" key="1">
    <citation type="submission" date="2021-11" db="EMBL/GenBank/DDBJ databases">
        <authorList>
            <person name="Herlambang A."/>
            <person name="Guo Y."/>
            <person name="Takashima Y."/>
            <person name="Nishizawa T."/>
        </authorList>
    </citation>
    <scope>NUCLEOTIDE SEQUENCE</scope>
    <source>
        <strain evidence="11">E1425</strain>
    </source>
</reference>
<evidence type="ECO:0000256" key="6">
    <source>
        <dbReference type="ARBA" id="ARBA00038149"/>
    </source>
</evidence>
<dbReference type="SUPFAM" id="SSF57903">
    <property type="entry name" value="FYVE/PHD zinc finger"/>
    <property type="match status" value="1"/>
</dbReference>
<dbReference type="CDD" id="cd15583">
    <property type="entry name" value="PHD_ash2p_like"/>
    <property type="match status" value="1"/>
</dbReference>
<dbReference type="InterPro" id="IPR019787">
    <property type="entry name" value="Znf_PHD-finger"/>
</dbReference>